<proteinExistence type="predicted"/>
<dbReference type="AlphaFoldDB" id="A0A0G1HVW0"/>
<dbReference type="Proteomes" id="UP000034006">
    <property type="component" value="Unassembled WGS sequence"/>
</dbReference>
<evidence type="ECO:0000313" key="1">
    <source>
        <dbReference type="EMBL" id="KKT51221.1"/>
    </source>
</evidence>
<gene>
    <name evidence="1" type="ORF">UW44_C0014G0013</name>
</gene>
<dbReference type="EMBL" id="LCIH01000014">
    <property type="protein sequence ID" value="KKT51221.1"/>
    <property type="molecule type" value="Genomic_DNA"/>
</dbReference>
<name>A0A0G1HVW0_9BACT</name>
<evidence type="ECO:0000313" key="2">
    <source>
        <dbReference type="Proteomes" id="UP000034006"/>
    </source>
</evidence>
<comment type="caution">
    <text evidence="1">The sequence shown here is derived from an EMBL/GenBank/DDBJ whole genome shotgun (WGS) entry which is preliminary data.</text>
</comment>
<dbReference type="STRING" id="1618387.UW44_C0014G0013"/>
<sequence length="511" mass="57907">MFLPTEDNFATKGSRSLKKEVWVSRRSALSCGGVSVIPLVGLDSAIQEYSHNRRICWQFEPHPGFEKMISKDNTEGIGSFEISIMGKDKLWKYLNETAERLSKETETSVDLNFLTPYEAIKLVCETIQDRVAYEYLIIGKEGKRMVECGEIKKTLRPELVDLCKANPDKFDSETKKLEIKIDSMTADQILEGGFGVCRHIAATASTMYGLLKERQRGLMLNGTYLAYHGQNVGNQQLRSIIESHSYNIFLVTSPSGEVAISIVDPTWMLDEDSELDYTWKRISQACSFLSEYGRSIGMKDVEKTVSALVSEGVSRMENYFSENKLSLYSNGDEPCVSEFLSDYISLIDQGNVGRSGETLSHMIRFLSNYDCDRVRALLEVLGRPSYEFVNCQDEKTIQRGRFAELNRELKNIDFLSGSKMDNLVLTETLMRTIDQFSLKWLLFLEKRIRNLDAEDFEYLGLVGHCVRACIALKTAPSEVSQLQKIQQALNVVRAHRILGDLLSFGGIYLNV</sequence>
<reference evidence="1 2" key="1">
    <citation type="journal article" date="2015" name="Nature">
        <title>rRNA introns, odd ribosomes, and small enigmatic genomes across a large radiation of phyla.</title>
        <authorList>
            <person name="Brown C.T."/>
            <person name="Hug L.A."/>
            <person name="Thomas B.C."/>
            <person name="Sharon I."/>
            <person name="Castelle C.J."/>
            <person name="Singh A."/>
            <person name="Wilkins M.J."/>
            <person name="Williams K.H."/>
            <person name="Banfield J.F."/>
        </authorList>
    </citation>
    <scope>NUCLEOTIDE SEQUENCE [LARGE SCALE GENOMIC DNA]</scope>
</reference>
<organism evidence="1 2">
    <name type="scientific">Candidatus Collierbacteria bacterium GW2011_GWB2_44_22</name>
    <dbReference type="NCBI Taxonomy" id="1618387"/>
    <lineage>
        <taxon>Bacteria</taxon>
        <taxon>Candidatus Collieribacteriota</taxon>
    </lineage>
</organism>
<protein>
    <submittedName>
        <fullName evidence="1">Uncharacterized protein</fullName>
    </submittedName>
</protein>
<accession>A0A0G1HVW0</accession>